<comment type="similarity">
    <text evidence="1">Belongs to the PDCD5 family.</text>
</comment>
<evidence type="ECO:0000256" key="2">
    <source>
        <dbReference type="SAM" id="MobiDB-lite"/>
    </source>
</evidence>
<evidence type="ECO:0000313" key="4">
    <source>
        <dbReference type="Proteomes" id="UP001154078"/>
    </source>
</evidence>
<reference evidence="3" key="1">
    <citation type="submission" date="2021-12" db="EMBL/GenBank/DDBJ databases">
        <authorList>
            <person name="King R."/>
        </authorList>
    </citation>
    <scope>NUCLEOTIDE SEQUENCE</scope>
</reference>
<organism evidence="3 4">
    <name type="scientific">Brassicogethes aeneus</name>
    <name type="common">Rape pollen beetle</name>
    <name type="synonym">Meligethes aeneus</name>
    <dbReference type="NCBI Taxonomy" id="1431903"/>
    <lineage>
        <taxon>Eukaryota</taxon>
        <taxon>Metazoa</taxon>
        <taxon>Ecdysozoa</taxon>
        <taxon>Arthropoda</taxon>
        <taxon>Hexapoda</taxon>
        <taxon>Insecta</taxon>
        <taxon>Pterygota</taxon>
        <taxon>Neoptera</taxon>
        <taxon>Endopterygota</taxon>
        <taxon>Coleoptera</taxon>
        <taxon>Polyphaga</taxon>
        <taxon>Cucujiformia</taxon>
        <taxon>Nitidulidae</taxon>
        <taxon>Meligethinae</taxon>
        <taxon>Brassicogethes</taxon>
    </lineage>
</organism>
<dbReference type="GO" id="GO:0003677">
    <property type="term" value="F:DNA binding"/>
    <property type="evidence" value="ECO:0007669"/>
    <property type="project" value="InterPro"/>
</dbReference>
<dbReference type="OrthoDB" id="10252486at2759"/>
<dbReference type="AlphaFoldDB" id="A0A9P0ALW0"/>
<protein>
    <recommendedName>
        <fullName evidence="5">Programmed cell death protein 5</fullName>
    </recommendedName>
</protein>
<dbReference type="InterPro" id="IPR036883">
    <property type="entry name" value="PDCD5-like_sf"/>
</dbReference>
<name>A0A9P0ALW0_BRAAE</name>
<sequence>MADPELDEIRKQRLAQMQSQYKGDGNQNAQEQKEEQARAQEDAKNSILIQIMDQAARARLNTLMLTKPEKGKMVENMLVRMAQSGQICTKIGETELIGLLENVNSQLSQNKPSVKFDRRRAALDSDDELDF</sequence>
<dbReference type="Pfam" id="PF01984">
    <property type="entry name" value="dsDNA_bind"/>
    <property type="match status" value="1"/>
</dbReference>
<dbReference type="Gene3D" id="1.10.8.140">
    <property type="entry name" value="PDCD5-like"/>
    <property type="match status" value="1"/>
</dbReference>
<dbReference type="GO" id="GO:0005634">
    <property type="term" value="C:nucleus"/>
    <property type="evidence" value="ECO:0007669"/>
    <property type="project" value="TreeGrafter"/>
</dbReference>
<dbReference type="InterPro" id="IPR002836">
    <property type="entry name" value="PDCD5-like"/>
</dbReference>
<dbReference type="PANTHER" id="PTHR10840:SF0">
    <property type="entry name" value="PROGRAMMED CELL DEATH PROTEIN 5"/>
    <property type="match status" value="1"/>
</dbReference>
<dbReference type="FunFam" id="1.10.8.140:FF:000006">
    <property type="entry name" value="programmed cell death protein 5-like"/>
    <property type="match status" value="1"/>
</dbReference>
<evidence type="ECO:0000256" key="1">
    <source>
        <dbReference type="ARBA" id="ARBA00010490"/>
    </source>
</evidence>
<feature type="region of interest" description="Disordered" evidence="2">
    <location>
        <begin position="15"/>
        <end position="41"/>
    </location>
</feature>
<dbReference type="SUPFAM" id="SSF46950">
    <property type="entry name" value="Double-stranded DNA-binding domain"/>
    <property type="match status" value="1"/>
</dbReference>
<dbReference type="GO" id="GO:0005829">
    <property type="term" value="C:cytosol"/>
    <property type="evidence" value="ECO:0007669"/>
    <property type="project" value="TreeGrafter"/>
</dbReference>
<keyword evidence="4" id="KW-1185">Reference proteome</keyword>
<dbReference type="Proteomes" id="UP001154078">
    <property type="component" value="Chromosome 1"/>
</dbReference>
<gene>
    <name evidence="3" type="ORF">MELIAE_LOCUS477</name>
</gene>
<proteinExistence type="inferred from homology"/>
<evidence type="ECO:0000313" key="3">
    <source>
        <dbReference type="EMBL" id="CAH0546274.1"/>
    </source>
</evidence>
<feature type="compositionally biased region" description="Polar residues" evidence="2">
    <location>
        <begin position="15"/>
        <end position="28"/>
    </location>
</feature>
<accession>A0A9P0ALW0</accession>
<feature type="compositionally biased region" description="Basic and acidic residues" evidence="2">
    <location>
        <begin position="31"/>
        <end position="41"/>
    </location>
</feature>
<dbReference type="PIRSF" id="PIRSF015730">
    <property type="entry name" value="TFAR19"/>
    <property type="match status" value="1"/>
</dbReference>
<evidence type="ECO:0008006" key="5">
    <source>
        <dbReference type="Google" id="ProtNLM"/>
    </source>
</evidence>
<dbReference type="EMBL" id="OV121132">
    <property type="protein sequence ID" value="CAH0546274.1"/>
    <property type="molecule type" value="Genomic_DNA"/>
</dbReference>
<dbReference type="PANTHER" id="PTHR10840">
    <property type="entry name" value="PROGRAMMED CELL DEATH PROTEIN 5"/>
    <property type="match status" value="1"/>
</dbReference>